<dbReference type="GO" id="GO:0005886">
    <property type="term" value="C:plasma membrane"/>
    <property type="evidence" value="ECO:0007669"/>
    <property type="project" value="UniProtKB-SubCell"/>
</dbReference>
<dbReference type="AlphaFoldDB" id="A0A455SG87"/>
<evidence type="ECO:0000256" key="2">
    <source>
        <dbReference type="ARBA" id="ARBA00022475"/>
    </source>
</evidence>
<protein>
    <recommendedName>
        <fullName evidence="11">ABC transporter permease</fullName>
    </recommendedName>
</protein>
<evidence type="ECO:0000313" key="10">
    <source>
        <dbReference type="EMBL" id="BBH87473.1"/>
    </source>
</evidence>
<gene>
    <name evidence="10" type="ORF">KTC_22240</name>
</gene>
<feature type="domain" description="MacB-like periplasmic core" evidence="9">
    <location>
        <begin position="21"/>
        <end position="248"/>
    </location>
</feature>
<organism evidence="10">
    <name type="scientific">Thermosporothrix sp. COM3</name>
    <dbReference type="NCBI Taxonomy" id="2490863"/>
    <lineage>
        <taxon>Bacteria</taxon>
        <taxon>Bacillati</taxon>
        <taxon>Chloroflexota</taxon>
        <taxon>Ktedonobacteria</taxon>
        <taxon>Ktedonobacterales</taxon>
        <taxon>Thermosporotrichaceae</taxon>
        <taxon>Thermosporothrix</taxon>
    </lineage>
</organism>
<evidence type="ECO:0000259" key="8">
    <source>
        <dbReference type="Pfam" id="PF02687"/>
    </source>
</evidence>
<evidence type="ECO:0000256" key="4">
    <source>
        <dbReference type="ARBA" id="ARBA00022989"/>
    </source>
</evidence>
<proteinExistence type="predicted"/>
<feature type="region of interest" description="Disordered" evidence="6">
    <location>
        <begin position="62"/>
        <end position="83"/>
    </location>
</feature>
<feature type="transmembrane region" description="Helical" evidence="7">
    <location>
        <begin position="415"/>
        <end position="438"/>
    </location>
</feature>
<sequence>MKLVIRSLKNVFRNPVRLLLVVILLGTCLMFVAAMVSLDASSQRQLAAVRQQIGTTISIQYEPPKDQKNNAAPPVSTGTGTSVVVDTPHIPNSIVEKIKKVAGVASIQATLSHPYLEKQLQSLAPTLPPIAISGYPRNASDFTVYGGAAPKLVAGRAFQDSDANTNVAMMSKALAEKNHLKVGDTFTLNGKTFTLIGLYTTPGQVTDNTFIIPLDTLQRLFQLDGVDSLTVKAASEDQVESVANALRKLLGSQFTVDPLVNHYSNVLNALHVAQQSIRAALIASFLIAAAIIIFAVLMLIRERTAEIAVLKTIGASHLQVLRQFWTEILVMNLIAAALAIGLLIFLGPPLTQLFDVDAASLLKPVNGGPSIDHPFVTNIISSDGSNESTGTTSDTARNLIEAARLSVATLNPQTLLIIVGVGIGLALVTSLIPTWFVARLKPAHVLRKAN</sequence>
<dbReference type="InterPro" id="IPR050250">
    <property type="entry name" value="Macrolide_Exporter_MacB"/>
</dbReference>
<dbReference type="PANTHER" id="PTHR30572">
    <property type="entry name" value="MEMBRANE COMPONENT OF TRANSPORTER-RELATED"/>
    <property type="match status" value="1"/>
</dbReference>
<feature type="domain" description="ABC3 transporter permease C-terminal" evidence="8">
    <location>
        <begin position="280"/>
        <end position="442"/>
    </location>
</feature>
<evidence type="ECO:0000259" key="9">
    <source>
        <dbReference type="Pfam" id="PF12704"/>
    </source>
</evidence>
<keyword evidence="5 7" id="KW-0472">Membrane</keyword>
<dbReference type="EMBL" id="AP019376">
    <property type="protein sequence ID" value="BBH87473.1"/>
    <property type="molecule type" value="Genomic_DNA"/>
</dbReference>
<dbReference type="PANTHER" id="PTHR30572:SF9">
    <property type="entry name" value="ABC TRANSPORTER PERMEASE PROTEIN"/>
    <property type="match status" value="1"/>
</dbReference>
<dbReference type="Pfam" id="PF02687">
    <property type="entry name" value="FtsX"/>
    <property type="match status" value="1"/>
</dbReference>
<evidence type="ECO:0000256" key="7">
    <source>
        <dbReference type="SAM" id="Phobius"/>
    </source>
</evidence>
<comment type="subcellular location">
    <subcellularLocation>
        <location evidence="1">Cell membrane</location>
        <topology evidence="1">Multi-pass membrane protein</topology>
    </subcellularLocation>
</comment>
<dbReference type="Pfam" id="PF12704">
    <property type="entry name" value="MacB_PCD"/>
    <property type="match status" value="1"/>
</dbReference>
<feature type="transmembrane region" description="Helical" evidence="7">
    <location>
        <begin position="279"/>
        <end position="300"/>
    </location>
</feature>
<keyword evidence="2" id="KW-1003">Cell membrane</keyword>
<dbReference type="InterPro" id="IPR025857">
    <property type="entry name" value="MacB_PCD"/>
</dbReference>
<evidence type="ECO:0000256" key="5">
    <source>
        <dbReference type="ARBA" id="ARBA00023136"/>
    </source>
</evidence>
<dbReference type="InterPro" id="IPR003838">
    <property type="entry name" value="ABC3_permease_C"/>
</dbReference>
<feature type="transmembrane region" description="Helical" evidence="7">
    <location>
        <begin position="328"/>
        <end position="347"/>
    </location>
</feature>
<evidence type="ECO:0000256" key="6">
    <source>
        <dbReference type="SAM" id="MobiDB-lite"/>
    </source>
</evidence>
<keyword evidence="3 7" id="KW-0812">Transmembrane</keyword>
<evidence type="ECO:0008006" key="11">
    <source>
        <dbReference type="Google" id="ProtNLM"/>
    </source>
</evidence>
<accession>A0A455SG87</accession>
<evidence type="ECO:0000256" key="1">
    <source>
        <dbReference type="ARBA" id="ARBA00004651"/>
    </source>
</evidence>
<evidence type="ECO:0000256" key="3">
    <source>
        <dbReference type="ARBA" id="ARBA00022692"/>
    </source>
</evidence>
<reference evidence="10" key="1">
    <citation type="submission" date="2018-12" db="EMBL/GenBank/DDBJ databases">
        <title>Novel natural products biosynthetic potential of the class Ktedonobacteria.</title>
        <authorList>
            <person name="Zheng Y."/>
            <person name="Saitou A."/>
            <person name="Wang C.M."/>
            <person name="Toyoda A."/>
            <person name="Minakuchi Y."/>
            <person name="Sekiguchi Y."/>
            <person name="Ueda K."/>
            <person name="Takano H."/>
            <person name="Sakai Y."/>
            <person name="Yokota A."/>
            <person name="Yabe S."/>
        </authorList>
    </citation>
    <scope>NUCLEOTIDE SEQUENCE</scope>
    <source>
        <strain evidence="10">COM3</strain>
    </source>
</reference>
<dbReference type="GO" id="GO:0022857">
    <property type="term" value="F:transmembrane transporter activity"/>
    <property type="evidence" value="ECO:0007669"/>
    <property type="project" value="TreeGrafter"/>
</dbReference>
<keyword evidence="4 7" id="KW-1133">Transmembrane helix</keyword>
<name>A0A455SG87_9CHLR</name>